<dbReference type="InterPro" id="IPR002129">
    <property type="entry name" value="PyrdxlP-dep_de-COase"/>
</dbReference>
<dbReference type="AlphaFoldDB" id="A0A326TRV3"/>
<evidence type="ECO:0000256" key="1">
    <source>
        <dbReference type="ARBA" id="ARBA00001933"/>
    </source>
</evidence>
<proteinExistence type="predicted"/>
<dbReference type="OrthoDB" id="9803665at2"/>
<name>A0A326TRV3_THEHA</name>
<comment type="caution">
    <text evidence="4">The sequence shown here is derived from an EMBL/GenBank/DDBJ whole genome shotgun (WGS) entry which is preliminary data.</text>
</comment>
<keyword evidence="3" id="KW-0663">Pyridoxal phosphate</keyword>
<dbReference type="Gene3D" id="3.90.1150.170">
    <property type="match status" value="1"/>
</dbReference>
<keyword evidence="5" id="KW-1185">Reference proteome</keyword>
<dbReference type="PANTHER" id="PTHR11999:SF70">
    <property type="entry name" value="MIP05841P"/>
    <property type="match status" value="1"/>
</dbReference>
<dbReference type="Pfam" id="PF00282">
    <property type="entry name" value="Pyridoxal_deC"/>
    <property type="match status" value="1"/>
</dbReference>
<dbReference type="InterPro" id="IPR010977">
    <property type="entry name" value="Aromatic_deC"/>
</dbReference>
<dbReference type="Proteomes" id="UP000248806">
    <property type="component" value="Unassembled WGS sequence"/>
</dbReference>
<dbReference type="GO" id="GO:0030170">
    <property type="term" value="F:pyridoxal phosphate binding"/>
    <property type="evidence" value="ECO:0007669"/>
    <property type="project" value="InterPro"/>
</dbReference>
<comment type="cofactor">
    <cofactor evidence="1">
        <name>pyridoxal 5'-phosphate</name>
        <dbReference type="ChEBI" id="CHEBI:597326"/>
    </cofactor>
</comment>
<protein>
    <submittedName>
        <fullName evidence="4">Pyridoxal-dependent decarboxylase-like protein</fullName>
    </submittedName>
</protein>
<evidence type="ECO:0000313" key="5">
    <source>
        <dbReference type="Proteomes" id="UP000248806"/>
    </source>
</evidence>
<keyword evidence="2" id="KW-0210">Decarboxylase</keyword>
<dbReference type="InterPro" id="IPR015424">
    <property type="entry name" value="PyrdxlP-dep_Trfase"/>
</dbReference>
<sequence length="134" mass="15251">MSIWSQLIHELESFPRDIRTLRVSPLVSPEEIRAELKSRYSFAAPIPLEELIEEVMRLLRTWTVHVTHPRYFGLFNPSVSQASIIADTLVALYNPQLAVWSHAPAAIELEQLTLQCFAQMLGLDPQALHATFTI</sequence>
<reference evidence="4 5" key="1">
    <citation type="submission" date="2018-06" db="EMBL/GenBank/DDBJ databases">
        <title>Genomic Encyclopedia of Archaeal and Bacterial Type Strains, Phase II (KMG-II): from individual species to whole genera.</title>
        <authorList>
            <person name="Goeker M."/>
        </authorList>
    </citation>
    <scope>NUCLEOTIDE SEQUENCE [LARGE SCALE GENOMIC DNA]</scope>
    <source>
        <strain evidence="4 5">ATCC BAA-1881</strain>
    </source>
</reference>
<dbReference type="GO" id="GO:0019752">
    <property type="term" value="P:carboxylic acid metabolic process"/>
    <property type="evidence" value="ECO:0007669"/>
    <property type="project" value="InterPro"/>
</dbReference>
<keyword evidence="2" id="KW-0456">Lyase</keyword>
<evidence type="ECO:0000256" key="3">
    <source>
        <dbReference type="ARBA" id="ARBA00022898"/>
    </source>
</evidence>
<evidence type="ECO:0000256" key="2">
    <source>
        <dbReference type="ARBA" id="ARBA00022793"/>
    </source>
</evidence>
<dbReference type="PANTHER" id="PTHR11999">
    <property type="entry name" value="GROUP II PYRIDOXAL-5-PHOSPHATE DECARBOXYLASE"/>
    <property type="match status" value="1"/>
</dbReference>
<dbReference type="EMBL" id="QKUF01000053">
    <property type="protein sequence ID" value="PZW18322.1"/>
    <property type="molecule type" value="Genomic_DNA"/>
</dbReference>
<evidence type="ECO:0000313" key="4">
    <source>
        <dbReference type="EMBL" id="PZW18322.1"/>
    </source>
</evidence>
<organism evidence="4 5">
    <name type="scientific">Thermosporothrix hazakensis</name>
    <dbReference type="NCBI Taxonomy" id="644383"/>
    <lineage>
        <taxon>Bacteria</taxon>
        <taxon>Bacillati</taxon>
        <taxon>Chloroflexota</taxon>
        <taxon>Ktedonobacteria</taxon>
        <taxon>Ktedonobacterales</taxon>
        <taxon>Thermosporotrichaceae</taxon>
        <taxon>Thermosporothrix</taxon>
    </lineage>
</organism>
<dbReference type="GO" id="GO:0016831">
    <property type="term" value="F:carboxy-lyase activity"/>
    <property type="evidence" value="ECO:0007669"/>
    <property type="project" value="UniProtKB-KW"/>
</dbReference>
<dbReference type="SUPFAM" id="SSF53383">
    <property type="entry name" value="PLP-dependent transferases"/>
    <property type="match status" value="1"/>
</dbReference>
<dbReference type="RefSeq" id="WP_111326621.1">
    <property type="nucleotide sequence ID" value="NZ_BIFX01000003.1"/>
</dbReference>
<gene>
    <name evidence="4" type="ORF">EI42_06239</name>
</gene>
<accession>A0A326TRV3</accession>